<dbReference type="GO" id="GO:0004518">
    <property type="term" value="F:nuclease activity"/>
    <property type="evidence" value="ECO:0007669"/>
    <property type="project" value="UniProtKB-KW"/>
</dbReference>
<dbReference type="InterPro" id="IPR037027">
    <property type="entry name" value="YqgF/RNaseH-like_dom_sf"/>
</dbReference>
<dbReference type="EC" id="3.1.-.-" evidence="5"/>
<evidence type="ECO:0000256" key="1">
    <source>
        <dbReference type="ARBA" id="ARBA00022490"/>
    </source>
</evidence>
<organism evidence="7 8">
    <name type="scientific">Conchiformibius kuhniae</name>
    <dbReference type="NCBI Taxonomy" id="211502"/>
    <lineage>
        <taxon>Bacteria</taxon>
        <taxon>Pseudomonadati</taxon>
        <taxon>Pseudomonadota</taxon>
        <taxon>Betaproteobacteria</taxon>
        <taxon>Neisseriales</taxon>
        <taxon>Neisseriaceae</taxon>
        <taxon>Conchiformibius</taxon>
    </lineage>
</organism>
<evidence type="ECO:0000259" key="6">
    <source>
        <dbReference type="SMART" id="SM00732"/>
    </source>
</evidence>
<keyword evidence="3 5" id="KW-0540">Nuclease</keyword>
<dbReference type="EMBL" id="CP091521">
    <property type="protein sequence ID" value="UOP04774.1"/>
    <property type="molecule type" value="Genomic_DNA"/>
</dbReference>
<dbReference type="Pfam" id="PF03652">
    <property type="entry name" value="RuvX"/>
    <property type="match status" value="1"/>
</dbReference>
<proteinExistence type="inferred from homology"/>
<dbReference type="Gene3D" id="3.30.420.140">
    <property type="entry name" value="YqgF/RNase H-like domain"/>
    <property type="match status" value="1"/>
</dbReference>
<comment type="function">
    <text evidence="5">Could be a nuclease involved in processing of the 5'-end of pre-16S rRNA.</text>
</comment>
<dbReference type="NCBIfam" id="TIGR00250">
    <property type="entry name" value="RNAse_H_YqgF"/>
    <property type="match status" value="1"/>
</dbReference>
<dbReference type="AlphaFoldDB" id="A0A8T9MUI2"/>
<evidence type="ECO:0000313" key="8">
    <source>
        <dbReference type="Proteomes" id="UP000831534"/>
    </source>
</evidence>
<keyword evidence="2 5" id="KW-0690">Ribosome biogenesis</keyword>
<dbReference type="GO" id="GO:0005829">
    <property type="term" value="C:cytosol"/>
    <property type="evidence" value="ECO:0007669"/>
    <property type="project" value="TreeGrafter"/>
</dbReference>
<reference evidence="7" key="2">
    <citation type="submission" date="2024-09" db="EMBL/GenBank/DDBJ databases">
        <authorList>
            <person name="Veyrier F.J."/>
        </authorList>
    </citation>
    <scope>NUCLEOTIDE SEQUENCE</scope>
    <source>
        <strain evidence="7">17694</strain>
    </source>
</reference>
<dbReference type="InterPro" id="IPR012337">
    <property type="entry name" value="RNaseH-like_sf"/>
</dbReference>
<evidence type="ECO:0000256" key="5">
    <source>
        <dbReference type="HAMAP-Rule" id="MF_00651"/>
    </source>
</evidence>
<accession>A0A8T9MUI2</accession>
<feature type="domain" description="YqgF/RNase H-like" evidence="6">
    <location>
        <begin position="6"/>
        <end position="106"/>
    </location>
</feature>
<gene>
    <name evidence="7" type="primary">ruvX</name>
    <name evidence="7" type="ORF">LVJ77_11555</name>
</gene>
<dbReference type="KEGG" id="ckh:LVJ77_11555"/>
<protein>
    <recommendedName>
        <fullName evidence="5">Putative pre-16S rRNA nuclease</fullName>
        <ecNumber evidence="5">3.1.-.-</ecNumber>
    </recommendedName>
</protein>
<dbReference type="GO" id="GO:0016788">
    <property type="term" value="F:hydrolase activity, acting on ester bonds"/>
    <property type="evidence" value="ECO:0007669"/>
    <property type="project" value="UniProtKB-UniRule"/>
</dbReference>
<dbReference type="HAMAP" id="MF_00651">
    <property type="entry name" value="Nuclease_YqgF"/>
    <property type="match status" value="1"/>
</dbReference>
<reference evidence="7" key="1">
    <citation type="journal article" date="2022" name="Res Sq">
        <title>Evolution of multicellular longitudinally dividing oral cavity symbionts (Neisseriaceae).</title>
        <authorList>
            <person name="Nyongesa S."/>
            <person name="Weber P."/>
            <person name="Bernet E."/>
            <person name="Pullido F."/>
            <person name="Nieckarz M."/>
            <person name="Delaby M."/>
            <person name="Nieves C."/>
            <person name="Viehboeck T."/>
            <person name="Krause N."/>
            <person name="Rivera-Millot A."/>
            <person name="Nakamura A."/>
            <person name="Vischer N."/>
            <person name="VanNieuwenhze M."/>
            <person name="Brun Y."/>
            <person name="Cava F."/>
            <person name="Bulgheresi S."/>
            <person name="Veyrier F."/>
        </authorList>
    </citation>
    <scope>NUCLEOTIDE SEQUENCE</scope>
    <source>
        <strain evidence="7">17694</strain>
    </source>
</reference>
<evidence type="ECO:0000256" key="2">
    <source>
        <dbReference type="ARBA" id="ARBA00022517"/>
    </source>
</evidence>
<evidence type="ECO:0000313" key="7">
    <source>
        <dbReference type="EMBL" id="UOP04774.1"/>
    </source>
</evidence>
<evidence type="ECO:0000256" key="4">
    <source>
        <dbReference type="ARBA" id="ARBA00022801"/>
    </source>
</evidence>
<dbReference type="GO" id="GO:0000967">
    <property type="term" value="P:rRNA 5'-end processing"/>
    <property type="evidence" value="ECO:0007669"/>
    <property type="project" value="UniProtKB-UniRule"/>
</dbReference>
<dbReference type="RefSeq" id="WP_027009304.1">
    <property type="nucleotide sequence ID" value="NZ_CP091521.1"/>
</dbReference>
<comment type="subcellular location">
    <subcellularLocation>
        <location evidence="5">Cytoplasm</location>
    </subcellularLocation>
</comment>
<keyword evidence="4 5" id="KW-0378">Hydrolase</keyword>
<sequence>MREPCGGVLAFDFGEVRIGVAQGETQIGIAHPLATVTGNSNAQKFERIAALVAQWQPQYFVVGLPVHADGTPHELTRLAQRFGERLQRRFALPVYWADERFSSLYAEELLHQARVFGKKHKQVLDQVAAQALLQWFFDGGRAGGLDGTAET</sequence>
<dbReference type="PANTHER" id="PTHR33317">
    <property type="entry name" value="POLYNUCLEOTIDYL TRANSFERASE, RIBONUCLEASE H-LIKE SUPERFAMILY PROTEIN"/>
    <property type="match status" value="1"/>
</dbReference>
<keyword evidence="1 5" id="KW-0963">Cytoplasm</keyword>
<keyword evidence="8" id="KW-1185">Reference proteome</keyword>
<dbReference type="InterPro" id="IPR006641">
    <property type="entry name" value="YqgF/RNaseH-like_dom"/>
</dbReference>
<dbReference type="SMART" id="SM00732">
    <property type="entry name" value="YqgFc"/>
    <property type="match status" value="1"/>
</dbReference>
<dbReference type="SUPFAM" id="SSF53098">
    <property type="entry name" value="Ribonuclease H-like"/>
    <property type="match status" value="1"/>
</dbReference>
<dbReference type="CDD" id="cd16964">
    <property type="entry name" value="YqgF"/>
    <property type="match status" value="1"/>
</dbReference>
<comment type="similarity">
    <text evidence="5">Belongs to the YqgF HJR family.</text>
</comment>
<evidence type="ECO:0000256" key="3">
    <source>
        <dbReference type="ARBA" id="ARBA00022722"/>
    </source>
</evidence>
<dbReference type="PANTHER" id="PTHR33317:SF4">
    <property type="entry name" value="POLYNUCLEOTIDYL TRANSFERASE, RIBONUCLEASE H-LIKE SUPERFAMILY PROTEIN"/>
    <property type="match status" value="1"/>
</dbReference>
<dbReference type="InterPro" id="IPR005227">
    <property type="entry name" value="YqgF"/>
</dbReference>
<dbReference type="Proteomes" id="UP000831534">
    <property type="component" value="Chromosome"/>
</dbReference>
<name>A0A8T9MUI2_9NEIS</name>